<protein>
    <submittedName>
        <fullName evidence="1">Uncharacterized protein</fullName>
    </submittedName>
</protein>
<dbReference type="Proteomes" id="UP000250163">
    <property type="component" value="Chromosome MORIYA"/>
</dbReference>
<dbReference type="KEGG" id="mya:MORIYA_3064"/>
<organism evidence="1 2">
    <name type="scientific">Moritella yayanosii</name>
    <dbReference type="NCBI Taxonomy" id="69539"/>
    <lineage>
        <taxon>Bacteria</taxon>
        <taxon>Pseudomonadati</taxon>
        <taxon>Pseudomonadota</taxon>
        <taxon>Gammaproteobacteria</taxon>
        <taxon>Alteromonadales</taxon>
        <taxon>Moritellaceae</taxon>
        <taxon>Moritella</taxon>
    </lineage>
</organism>
<dbReference type="EMBL" id="LS483250">
    <property type="protein sequence ID" value="SQD79520.1"/>
    <property type="molecule type" value="Genomic_DNA"/>
</dbReference>
<accession>A0A330LRS7</accession>
<dbReference type="AlphaFoldDB" id="A0A330LRS7"/>
<proteinExistence type="predicted"/>
<reference evidence="2" key="1">
    <citation type="submission" date="2018-05" db="EMBL/GenBank/DDBJ databases">
        <authorList>
            <person name="Cea G.-C."/>
            <person name="William W."/>
        </authorList>
    </citation>
    <scope>NUCLEOTIDE SEQUENCE [LARGE SCALE GENOMIC DNA]</scope>
    <source>
        <strain evidence="2">DB21MT 5</strain>
    </source>
</reference>
<evidence type="ECO:0000313" key="1">
    <source>
        <dbReference type="EMBL" id="SQD79520.1"/>
    </source>
</evidence>
<sequence>MNILKQVILIICFTTVAPTTNSQVFPSAGTAWVLTGQHQSATAPDWQQQFSTPETVSRWEETHADISIGGHYLHLTKQIGRIDYMYNQKLEWKMGVKEQYLRHQLDRTQQDYESLFLHFQNDTELELPKNTNGHLTPLYGVPEVVAINNTDPQATPIQLLVMPLTKPVTLVHQQTLYLLSSEKLDGLTLQFNIQDENEQLSSSSVNIAYATSAIDSSVSNPTNEYQNWQPLTKNTLSNTTKIHWRPPQTWPRVAFTPVLNPQMSVAHARFFVIKITINTPSAGLQLTAINLPSWYKIRLHGEKQHVTISGWDPINDINKDSYIDDREYAKRKNRQASARFPYQARLVPLGRMWSPQSSFCYTNLFTVSNRKLFAQYLTQHWQAQGFVGAYNDDLYRIPGKVQFPSINEGTVLELQLPIKQVSPYYWQQLSAFTLQLQQAGTERWIGANISNLNLFTEPDLQPVNNGFNFFVREDYIHPSMGLMHRDGLLQHWEHFVLAAQGKRSILMANIRKGGKVNWQGHTAANWDHDKSTNLAIFYLFNNPTLDFYQQWNNSFYYSSANTETDNFYQAGIPKNIAYQPTSMLRHDIGKPIAAPANYPAVNYIDTDNNIIATSNDSQLSVNNQLLPITPSHWFYLHHPTASTFPWQKDKPPKTAVIARRYQQGLILYYTDRQGKNKIFSEQATTTVDLPGQYRTLNADGSLGKVIDKITLTGYQGVILIPENPST</sequence>
<keyword evidence="2" id="KW-1185">Reference proteome</keyword>
<dbReference type="OrthoDB" id="5809593at2"/>
<name>A0A330LRS7_9GAMM</name>
<evidence type="ECO:0000313" key="2">
    <source>
        <dbReference type="Proteomes" id="UP000250163"/>
    </source>
</evidence>
<gene>
    <name evidence="1" type="ORF">MORIYA_3064</name>
</gene>
<dbReference type="RefSeq" id="WP_112716230.1">
    <property type="nucleotide sequence ID" value="NZ_LS483250.1"/>
</dbReference>